<evidence type="ECO:0000256" key="3">
    <source>
        <dbReference type="ARBA" id="ARBA00022448"/>
    </source>
</evidence>
<sequence>MTVARLLRAQDLSAGYDARVILNNISLEIPAGRITAIVGGNASGKSTLLRTLARILKPKGGAVLLDDRVIHDMASNTVARIMGLLPQSPIAPEGITVADLVGRGRHPHHGLFSRWGVADDRAVADALKATGITALADRELDTLSGGQRQRAWIAMALAQQTDLLLLDEPTTFLDVSHQIDVLDLLVDMNLSRGTTVVMVLHDLNLAVRYADHLIAVANGAIHCKGAPADVLTEATVKTVFGLECRIVTDPVSGTPTMVPIGRHKSGDIGQESQFSK</sequence>
<keyword evidence="9" id="KW-0406">Ion transport</keyword>
<dbReference type="InterPro" id="IPR003593">
    <property type="entry name" value="AAA+_ATPase"/>
</dbReference>
<evidence type="ECO:0000256" key="7">
    <source>
        <dbReference type="ARBA" id="ARBA00022840"/>
    </source>
</evidence>
<comment type="subcellular location">
    <subcellularLocation>
        <location evidence="1">Cell membrane</location>
        <topology evidence="1">Peripheral membrane protein</topology>
    </subcellularLocation>
</comment>
<evidence type="ECO:0000256" key="1">
    <source>
        <dbReference type="ARBA" id="ARBA00004202"/>
    </source>
</evidence>
<evidence type="ECO:0000256" key="6">
    <source>
        <dbReference type="ARBA" id="ARBA00022741"/>
    </source>
</evidence>
<dbReference type="GO" id="GO:0005886">
    <property type="term" value="C:plasma membrane"/>
    <property type="evidence" value="ECO:0007669"/>
    <property type="project" value="UniProtKB-SubCell"/>
</dbReference>
<evidence type="ECO:0000313" key="13">
    <source>
        <dbReference type="Proteomes" id="UP000199754"/>
    </source>
</evidence>
<name>A0A221K736_9RHOB</name>
<geneLocation type="plasmid" evidence="12 13">
    <name>pSMR1-1</name>
</geneLocation>
<dbReference type="SUPFAM" id="SSF52540">
    <property type="entry name" value="P-loop containing nucleoside triphosphate hydrolases"/>
    <property type="match status" value="1"/>
</dbReference>
<keyword evidence="8" id="KW-0408">Iron</keyword>
<evidence type="ECO:0000313" key="12">
    <source>
        <dbReference type="EMBL" id="ASM74680.1"/>
    </source>
</evidence>
<accession>A0A221K736</accession>
<dbReference type="InterPro" id="IPR027417">
    <property type="entry name" value="P-loop_NTPase"/>
</dbReference>
<keyword evidence="12" id="KW-0614">Plasmid</keyword>
<dbReference type="GO" id="GO:0016887">
    <property type="term" value="F:ATP hydrolysis activity"/>
    <property type="evidence" value="ECO:0007669"/>
    <property type="project" value="InterPro"/>
</dbReference>
<dbReference type="GO" id="GO:0006826">
    <property type="term" value="P:iron ion transport"/>
    <property type="evidence" value="ECO:0007669"/>
    <property type="project" value="UniProtKB-KW"/>
</dbReference>
<keyword evidence="5" id="KW-0410">Iron transport</keyword>
<dbReference type="PROSITE" id="PS50893">
    <property type="entry name" value="ABC_TRANSPORTER_2"/>
    <property type="match status" value="1"/>
</dbReference>
<dbReference type="InterPro" id="IPR051535">
    <property type="entry name" value="Siderophore_ABC-ATPase"/>
</dbReference>
<dbReference type="GO" id="GO:0005524">
    <property type="term" value="F:ATP binding"/>
    <property type="evidence" value="ECO:0007669"/>
    <property type="project" value="UniProtKB-KW"/>
</dbReference>
<keyword evidence="10" id="KW-0472">Membrane</keyword>
<keyword evidence="4" id="KW-1003">Cell membrane</keyword>
<dbReference type="KEGG" id="spse:SULPSESMR1_04986"/>
<dbReference type="PROSITE" id="PS00211">
    <property type="entry name" value="ABC_TRANSPORTER_1"/>
    <property type="match status" value="1"/>
</dbReference>
<evidence type="ECO:0000256" key="2">
    <source>
        <dbReference type="ARBA" id="ARBA00005417"/>
    </source>
</evidence>
<dbReference type="OrthoDB" id="9805601at2"/>
<dbReference type="PANTHER" id="PTHR42771">
    <property type="entry name" value="IRON(3+)-HYDROXAMATE IMPORT ATP-BINDING PROTEIN FHUC"/>
    <property type="match status" value="1"/>
</dbReference>
<comment type="similarity">
    <text evidence="2">Belongs to the ABC transporter superfamily.</text>
</comment>
<evidence type="ECO:0000256" key="8">
    <source>
        <dbReference type="ARBA" id="ARBA00023004"/>
    </source>
</evidence>
<reference evidence="12 13" key="1">
    <citation type="submission" date="2017-07" db="EMBL/GenBank/DDBJ databases">
        <title>Genome Sequence of Sulfitobacter pseudonitzschiae Strain SMR1 Isolated from a culture of the Diatom Skeletonema marinoi.</title>
        <authorList>
            <person name="Topel M."/>
            <person name="Pinder M.I.M."/>
            <person name="Johansson O.N."/>
            <person name="Kourtchenko O."/>
            <person name="Godhe A."/>
            <person name="Clarke A.K."/>
        </authorList>
    </citation>
    <scope>NUCLEOTIDE SEQUENCE [LARGE SCALE GENOMIC DNA]</scope>
    <source>
        <strain evidence="12 13">SMR1</strain>
        <plasmid evidence="12 13">pSMR1-1</plasmid>
    </source>
</reference>
<dbReference type="PANTHER" id="PTHR42771:SF2">
    <property type="entry name" value="IRON(3+)-HYDROXAMATE IMPORT ATP-BINDING PROTEIN FHUC"/>
    <property type="match status" value="1"/>
</dbReference>
<dbReference type="FunFam" id="3.40.50.300:FF:000134">
    <property type="entry name" value="Iron-enterobactin ABC transporter ATP-binding protein"/>
    <property type="match status" value="1"/>
</dbReference>
<keyword evidence="6" id="KW-0547">Nucleotide-binding</keyword>
<dbReference type="Proteomes" id="UP000199754">
    <property type="component" value="Plasmid pSMR1-1"/>
</dbReference>
<evidence type="ECO:0000256" key="4">
    <source>
        <dbReference type="ARBA" id="ARBA00022475"/>
    </source>
</evidence>
<dbReference type="Gene3D" id="3.40.50.300">
    <property type="entry name" value="P-loop containing nucleotide triphosphate hydrolases"/>
    <property type="match status" value="1"/>
</dbReference>
<feature type="domain" description="ABC transporter" evidence="11">
    <location>
        <begin position="7"/>
        <end position="243"/>
    </location>
</feature>
<dbReference type="AlphaFoldDB" id="A0A221K736"/>
<keyword evidence="7 12" id="KW-0067">ATP-binding</keyword>
<dbReference type="STRING" id="1402135.SAMN05444149_10940"/>
<protein>
    <submittedName>
        <fullName evidence="12">Ferric enterobactin transport ATP-binding protein FepC</fullName>
    </submittedName>
</protein>
<dbReference type="Pfam" id="PF00005">
    <property type="entry name" value="ABC_tran"/>
    <property type="match status" value="1"/>
</dbReference>
<gene>
    <name evidence="12" type="primary">fepC</name>
    <name evidence="12" type="ORF">SULPSESMR1_04986</name>
</gene>
<proteinExistence type="inferred from homology"/>
<dbReference type="InterPro" id="IPR003439">
    <property type="entry name" value="ABC_transporter-like_ATP-bd"/>
</dbReference>
<dbReference type="SMART" id="SM00382">
    <property type="entry name" value="AAA"/>
    <property type="match status" value="1"/>
</dbReference>
<keyword evidence="13" id="KW-1185">Reference proteome</keyword>
<dbReference type="RefSeq" id="WP_089422702.1">
    <property type="nucleotide sequence ID" value="NZ_CP022416.1"/>
</dbReference>
<evidence type="ECO:0000259" key="11">
    <source>
        <dbReference type="PROSITE" id="PS50893"/>
    </source>
</evidence>
<keyword evidence="3" id="KW-0813">Transport</keyword>
<evidence type="ECO:0000256" key="9">
    <source>
        <dbReference type="ARBA" id="ARBA00023065"/>
    </source>
</evidence>
<evidence type="ECO:0000256" key="5">
    <source>
        <dbReference type="ARBA" id="ARBA00022496"/>
    </source>
</evidence>
<organism evidence="12 13">
    <name type="scientific">Pseudosulfitobacter pseudonitzschiae</name>
    <dbReference type="NCBI Taxonomy" id="1402135"/>
    <lineage>
        <taxon>Bacteria</taxon>
        <taxon>Pseudomonadati</taxon>
        <taxon>Pseudomonadota</taxon>
        <taxon>Alphaproteobacteria</taxon>
        <taxon>Rhodobacterales</taxon>
        <taxon>Roseobacteraceae</taxon>
        <taxon>Pseudosulfitobacter</taxon>
    </lineage>
</organism>
<dbReference type="InterPro" id="IPR017871">
    <property type="entry name" value="ABC_transporter-like_CS"/>
</dbReference>
<dbReference type="EMBL" id="CP022416">
    <property type="protein sequence ID" value="ASM74680.1"/>
    <property type="molecule type" value="Genomic_DNA"/>
</dbReference>
<evidence type="ECO:0000256" key="10">
    <source>
        <dbReference type="ARBA" id="ARBA00023136"/>
    </source>
</evidence>
<dbReference type="CDD" id="cd03214">
    <property type="entry name" value="ABC_Iron-Siderophores_B12_Hemin"/>
    <property type="match status" value="1"/>
</dbReference>